<reference evidence="1 2" key="1">
    <citation type="submission" date="2013-02" db="EMBL/GenBank/DDBJ databases">
        <title>Insights into the proteome of triclosan-resistant Pseudomonas putida TRO1, isolated from activated sludge.</title>
        <authorList>
            <person name="Lolas I.B."/>
            <person name="Almeida B."/>
            <person name="Starnawski P.M."/>
            <person name="Soenderkaer M."/>
            <person name="Nielsen K.L."/>
            <person name="Nielsen J.L."/>
        </authorList>
    </citation>
    <scope>NUCLEOTIDE SEQUENCE [LARGE SCALE GENOMIC DNA]</scope>
    <source>
        <strain evidence="1 2">TRO1</strain>
    </source>
</reference>
<proteinExistence type="predicted"/>
<comment type="caution">
    <text evidence="1">The sequence shown here is derived from an EMBL/GenBank/DDBJ whole genome shotgun (WGS) entry which is preliminary data.</text>
</comment>
<gene>
    <name evidence="1" type="ORF">C206_27192</name>
</gene>
<dbReference type="AlphaFoldDB" id="A0AAD2W664"/>
<accession>A0AAD2W664</accession>
<dbReference type="Proteomes" id="UP000013237">
    <property type="component" value="Unassembled WGS sequence"/>
</dbReference>
<dbReference type="EMBL" id="APBQ01000200">
    <property type="protein sequence ID" value="ENY74396.1"/>
    <property type="molecule type" value="Genomic_DNA"/>
</dbReference>
<sequence>MAFRADEAAKTGYEYAEAYLVSRSIDDSERGRSREALREISDELGPVVDSYPSWHPLVCHHDDRHPVIVPGNGCGYKGIDHTRFFANGFITCPYGDGQDVIDSVNALPHHPVATVTAERLDVQFYNPNAAPVLVKCTWDKPLLLDGTIPLSVAMALILEKEVPGWRWAEVAETWETMRPYFLGSPHGARSSLFVNQEAGQAIKKIWNALIYTGMYGPIKV</sequence>
<dbReference type="RefSeq" id="WP_004577404.1">
    <property type="nucleotide sequence ID" value="NZ_APBQ01000200.1"/>
</dbReference>
<name>A0AAD2W664_PSEPU</name>
<evidence type="ECO:0000313" key="2">
    <source>
        <dbReference type="Proteomes" id="UP000013237"/>
    </source>
</evidence>
<protein>
    <submittedName>
        <fullName evidence="1">Uncharacterized protein</fullName>
    </submittedName>
</protein>
<evidence type="ECO:0000313" key="1">
    <source>
        <dbReference type="EMBL" id="ENY74396.1"/>
    </source>
</evidence>
<organism evidence="1 2">
    <name type="scientific">Pseudomonas putida TRO1</name>
    <dbReference type="NCBI Taxonomy" id="1227924"/>
    <lineage>
        <taxon>Bacteria</taxon>
        <taxon>Pseudomonadati</taxon>
        <taxon>Pseudomonadota</taxon>
        <taxon>Gammaproteobacteria</taxon>
        <taxon>Pseudomonadales</taxon>
        <taxon>Pseudomonadaceae</taxon>
        <taxon>Pseudomonas</taxon>
    </lineage>
</organism>